<evidence type="ECO:0000313" key="2">
    <source>
        <dbReference type="WBParaSite" id="PSU_v2.g6189.t1"/>
    </source>
</evidence>
<reference evidence="2" key="1">
    <citation type="submission" date="2022-11" db="UniProtKB">
        <authorList>
            <consortium name="WormBaseParasite"/>
        </authorList>
    </citation>
    <scope>IDENTIFICATION</scope>
</reference>
<organism evidence="1 2">
    <name type="scientific">Panagrolaimus superbus</name>
    <dbReference type="NCBI Taxonomy" id="310955"/>
    <lineage>
        <taxon>Eukaryota</taxon>
        <taxon>Metazoa</taxon>
        <taxon>Ecdysozoa</taxon>
        <taxon>Nematoda</taxon>
        <taxon>Chromadorea</taxon>
        <taxon>Rhabditida</taxon>
        <taxon>Tylenchina</taxon>
        <taxon>Panagrolaimomorpha</taxon>
        <taxon>Panagrolaimoidea</taxon>
        <taxon>Panagrolaimidae</taxon>
        <taxon>Panagrolaimus</taxon>
    </lineage>
</organism>
<dbReference type="WBParaSite" id="PSU_v2.g6189.t1">
    <property type="protein sequence ID" value="PSU_v2.g6189.t1"/>
    <property type="gene ID" value="PSU_v2.g6189"/>
</dbReference>
<protein>
    <submittedName>
        <fullName evidence="2">C2H2-type domain-containing protein</fullName>
    </submittedName>
</protein>
<proteinExistence type="predicted"/>
<evidence type="ECO:0000313" key="1">
    <source>
        <dbReference type="Proteomes" id="UP000887577"/>
    </source>
</evidence>
<keyword evidence="1" id="KW-1185">Reference proteome</keyword>
<accession>A0A914Z1F3</accession>
<name>A0A914Z1F3_9BILA</name>
<sequence length="148" mass="17591">MYAIAATDPPLLFNKFLATQRGIIGAEHVAQVICQDNPDFETYLCRTCEYWNTPGAMITHLKSEKHQLNHMRKKFKDQFHKIQVARKRNRQGLIDQYIKYISLVEIPKIEKRMKAALNVEILLKIWPKFLQELDESWKNFEGMKIFFF</sequence>
<dbReference type="AlphaFoldDB" id="A0A914Z1F3"/>
<dbReference type="Proteomes" id="UP000887577">
    <property type="component" value="Unplaced"/>
</dbReference>